<feature type="transmembrane region" description="Helical" evidence="6">
    <location>
        <begin position="51"/>
        <end position="70"/>
    </location>
</feature>
<sequence length="330" mass="36692">MKKPGADTRKRWIRRLKPVISILFFVGVPALLVYMLRDVDWQEVWQSLRSYDPWILAAGVGIAAVSYTMFACYDLLGRYYTGHKLSVPKTLGVAFVCYAFNLNLGAWVGGMALRYRLYTRMGLDTMTVTRIFSIALLANWVGYMFLAGMVFSLRLVDLPENWAIGATALQLIGFALIAVSMGYLAACKFSKKRSWTVRGNEIVLPSLRFAFIQVVNGAVNWSLMAALIYLLLPEEAFYPSVLAILLVSSIAGVITHIPGGLGVLEAVFVSMLQHKIPTGALLAALIGYRAIYFLLPLSIATIAYFVMERVARNQHDDVTPDEQARRSETA</sequence>
<feature type="transmembrane region" description="Helical" evidence="6">
    <location>
        <begin position="134"/>
        <end position="156"/>
    </location>
</feature>
<organism evidence="7 8">
    <name type="scientific">Halopseudomonas xinjiangensis</name>
    <dbReference type="NCBI Taxonomy" id="487184"/>
    <lineage>
        <taxon>Bacteria</taxon>
        <taxon>Pseudomonadati</taxon>
        <taxon>Pseudomonadota</taxon>
        <taxon>Gammaproteobacteria</taxon>
        <taxon>Pseudomonadales</taxon>
        <taxon>Pseudomonadaceae</taxon>
        <taxon>Halopseudomonas</taxon>
    </lineage>
</organism>
<feature type="transmembrane region" description="Helical" evidence="6">
    <location>
        <begin position="207"/>
        <end position="231"/>
    </location>
</feature>
<feature type="transmembrane region" description="Helical" evidence="6">
    <location>
        <begin position="237"/>
        <end position="268"/>
    </location>
</feature>
<evidence type="ECO:0000313" key="7">
    <source>
        <dbReference type="EMBL" id="SDS82137.1"/>
    </source>
</evidence>
<keyword evidence="8" id="KW-1185">Reference proteome</keyword>
<dbReference type="PANTHER" id="PTHR39087:SF2">
    <property type="entry name" value="UPF0104 MEMBRANE PROTEIN MJ1595"/>
    <property type="match status" value="1"/>
</dbReference>
<keyword evidence="3 6" id="KW-0812">Transmembrane</keyword>
<reference evidence="8" key="1">
    <citation type="submission" date="2016-10" db="EMBL/GenBank/DDBJ databases">
        <authorList>
            <person name="Varghese N."/>
            <person name="Submissions S."/>
        </authorList>
    </citation>
    <scope>NUCLEOTIDE SEQUENCE [LARGE SCALE GENOMIC DNA]</scope>
    <source>
        <strain evidence="8">NRRL B-51270</strain>
    </source>
</reference>
<evidence type="ECO:0000256" key="3">
    <source>
        <dbReference type="ARBA" id="ARBA00022692"/>
    </source>
</evidence>
<evidence type="ECO:0000256" key="2">
    <source>
        <dbReference type="ARBA" id="ARBA00022475"/>
    </source>
</evidence>
<keyword evidence="5 6" id="KW-0472">Membrane</keyword>
<evidence type="ECO:0000256" key="1">
    <source>
        <dbReference type="ARBA" id="ARBA00004651"/>
    </source>
</evidence>
<dbReference type="RefSeq" id="WP_093394654.1">
    <property type="nucleotide sequence ID" value="NZ_LT629736.1"/>
</dbReference>
<dbReference type="EMBL" id="LT629736">
    <property type="protein sequence ID" value="SDS82137.1"/>
    <property type="molecule type" value="Genomic_DNA"/>
</dbReference>
<feature type="transmembrane region" description="Helical" evidence="6">
    <location>
        <begin position="280"/>
        <end position="307"/>
    </location>
</feature>
<dbReference type="AlphaFoldDB" id="A0A1H1VBJ2"/>
<evidence type="ECO:0000313" key="8">
    <source>
        <dbReference type="Proteomes" id="UP000243207"/>
    </source>
</evidence>
<feature type="transmembrane region" description="Helical" evidence="6">
    <location>
        <begin position="162"/>
        <end position="186"/>
    </location>
</feature>
<proteinExistence type="predicted"/>
<gene>
    <name evidence="7" type="ORF">SAMN05216421_2261</name>
</gene>
<dbReference type="Pfam" id="PF03706">
    <property type="entry name" value="LPG_synthase_TM"/>
    <property type="match status" value="1"/>
</dbReference>
<keyword evidence="4 6" id="KW-1133">Transmembrane helix</keyword>
<accession>A0A1H1VBJ2</accession>
<dbReference type="InterPro" id="IPR022791">
    <property type="entry name" value="L-PG_synthase/AglD"/>
</dbReference>
<dbReference type="Proteomes" id="UP000243207">
    <property type="component" value="Chromosome I"/>
</dbReference>
<evidence type="ECO:0000256" key="6">
    <source>
        <dbReference type="SAM" id="Phobius"/>
    </source>
</evidence>
<evidence type="ECO:0000256" key="4">
    <source>
        <dbReference type="ARBA" id="ARBA00022989"/>
    </source>
</evidence>
<feature type="transmembrane region" description="Helical" evidence="6">
    <location>
        <begin position="20"/>
        <end position="39"/>
    </location>
</feature>
<dbReference type="OrthoDB" id="5998304at2"/>
<dbReference type="PANTHER" id="PTHR39087">
    <property type="entry name" value="UPF0104 MEMBRANE PROTEIN MJ1595"/>
    <property type="match status" value="1"/>
</dbReference>
<comment type="subcellular location">
    <subcellularLocation>
        <location evidence="1">Cell membrane</location>
        <topology evidence="1">Multi-pass membrane protein</topology>
    </subcellularLocation>
</comment>
<feature type="transmembrane region" description="Helical" evidence="6">
    <location>
        <begin position="90"/>
        <end position="113"/>
    </location>
</feature>
<protein>
    <submittedName>
        <fullName evidence="7">Uncharacterized protein</fullName>
    </submittedName>
</protein>
<dbReference type="STRING" id="487184.SAMN05216421_2261"/>
<name>A0A1H1VBJ2_9GAMM</name>
<keyword evidence="2" id="KW-1003">Cell membrane</keyword>
<evidence type="ECO:0000256" key="5">
    <source>
        <dbReference type="ARBA" id="ARBA00023136"/>
    </source>
</evidence>
<dbReference type="GO" id="GO:0005886">
    <property type="term" value="C:plasma membrane"/>
    <property type="evidence" value="ECO:0007669"/>
    <property type="project" value="UniProtKB-SubCell"/>
</dbReference>